<feature type="signal peptide" evidence="2">
    <location>
        <begin position="1"/>
        <end position="16"/>
    </location>
</feature>
<reference evidence="3" key="1">
    <citation type="journal article" date="2020" name="Stud. Mycol.">
        <title>101 Dothideomycetes genomes: a test case for predicting lifestyles and emergence of pathogens.</title>
        <authorList>
            <person name="Haridas S."/>
            <person name="Albert R."/>
            <person name="Binder M."/>
            <person name="Bloem J."/>
            <person name="Labutti K."/>
            <person name="Salamov A."/>
            <person name="Andreopoulos B."/>
            <person name="Baker S."/>
            <person name="Barry K."/>
            <person name="Bills G."/>
            <person name="Bluhm B."/>
            <person name="Cannon C."/>
            <person name="Castanera R."/>
            <person name="Culley D."/>
            <person name="Daum C."/>
            <person name="Ezra D."/>
            <person name="Gonzalez J."/>
            <person name="Henrissat B."/>
            <person name="Kuo A."/>
            <person name="Liang C."/>
            <person name="Lipzen A."/>
            <person name="Lutzoni F."/>
            <person name="Magnuson J."/>
            <person name="Mondo S."/>
            <person name="Nolan M."/>
            <person name="Ohm R."/>
            <person name="Pangilinan J."/>
            <person name="Park H.-J."/>
            <person name="Ramirez L."/>
            <person name="Alfaro M."/>
            <person name="Sun H."/>
            <person name="Tritt A."/>
            <person name="Yoshinaga Y."/>
            <person name="Zwiers L.-H."/>
            <person name="Turgeon B."/>
            <person name="Goodwin S."/>
            <person name="Spatafora J."/>
            <person name="Crous P."/>
            <person name="Grigoriev I."/>
        </authorList>
    </citation>
    <scope>NUCLEOTIDE SEQUENCE</scope>
    <source>
        <strain evidence="3">CBS 109.77</strain>
    </source>
</reference>
<proteinExistence type="predicted"/>
<gene>
    <name evidence="3" type="ORF">K505DRAFT_375569</name>
</gene>
<evidence type="ECO:0000256" key="2">
    <source>
        <dbReference type="SAM" id="SignalP"/>
    </source>
</evidence>
<dbReference type="Proteomes" id="UP000799757">
    <property type="component" value="Unassembled WGS sequence"/>
</dbReference>
<keyword evidence="4" id="KW-1185">Reference proteome</keyword>
<sequence length="358" mass="40013">MKSFLLCALSLVSVAADRVCNNSPSLCSKPYDTITHFGAHDSPFLRDQSTSFSSFGNQFFNSTTQLDAGVRLLSTQIHVATNENDGKRELHICHTSCSLFDAGPLQNWLWGIRGWIDAHPNDVVTILLVNYGNADAREIEEEYSKADIAHYGYVPQNINKAVPLSNETHPTWPTLSNMIERGERLVTFVNPVKPDKENAPYLLNEFTFLWENAYAISDPKNFTCQPDRPEHQTIYGMHKSGRLFLMNHFLYWQQAFGIQVPDVRNINSECANQVTRQPTFVLVDFFNVGAALKSIDIFNKVEQPVGRPNVTGMVVIGGRVAVERTSEAARPTMRFGHGRPSLKPGSDELPPATGQKEG</sequence>
<keyword evidence="2" id="KW-0732">Signal</keyword>
<dbReference type="PANTHER" id="PTHR13593">
    <property type="match status" value="1"/>
</dbReference>
<dbReference type="SUPFAM" id="SSF51695">
    <property type="entry name" value="PLC-like phosphodiesterases"/>
    <property type="match status" value="1"/>
</dbReference>
<dbReference type="GO" id="GO:0006629">
    <property type="term" value="P:lipid metabolic process"/>
    <property type="evidence" value="ECO:0007669"/>
    <property type="project" value="InterPro"/>
</dbReference>
<dbReference type="GO" id="GO:0008081">
    <property type="term" value="F:phosphoric diester hydrolase activity"/>
    <property type="evidence" value="ECO:0007669"/>
    <property type="project" value="InterPro"/>
</dbReference>
<protein>
    <recommendedName>
        <fullName evidence="5">PLC-like phosphodiesterase</fullName>
    </recommendedName>
</protein>
<evidence type="ECO:0000313" key="3">
    <source>
        <dbReference type="EMBL" id="KAF2793100.1"/>
    </source>
</evidence>
<accession>A0A6A6X982</accession>
<evidence type="ECO:0000313" key="4">
    <source>
        <dbReference type="Proteomes" id="UP000799757"/>
    </source>
</evidence>
<dbReference type="OrthoDB" id="7984201at2759"/>
<feature type="chain" id="PRO_5025649022" description="PLC-like phosphodiesterase" evidence="2">
    <location>
        <begin position="17"/>
        <end position="358"/>
    </location>
</feature>
<evidence type="ECO:0008006" key="5">
    <source>
        <dbReference type="Google" id="ProtNLM"/>
    </source>
</evidence>
<dbReference type="EMBL" id="MU001942">
    <property type="protein sequence ID" value="KAF2793100.1"/>
    <property type="molecule type" value="Genomic_DNA"/>
</dbReference>
<dbReference type="AlphaFoldDB" id="A0A6A6X982"/>
<dbReference type="Pfam" id="PF26146">
    <property type="entry name" value="PI-PLC_X"/>
    <property type="match status" value="1"/>
</dbReference>
<dbReference type="InterPro" id="IPR051057">
    <property type="entry name" value="PI-PLC_domain"/>
</dbReference>
<dbReference type="Gene3D" id="3.20.20.190">
    <property type="entry name" value="Phosphatidylinositol (PI) phosphodiesterase"/>
    <property type="match status" value="1"/>
</dbReference>
<name>A0A6A6X982_9PLEO</name>
<organism evidence="3 4">
    <name type="scientific">Melanomma pulvis-pyrius CBS 109.77</name>
    <dbReference type="NCBI Taxonomy" id="1314802"/>
    <lineage>
        <taxon>Eukaryota</taxon>
        <taxon>Fungi</taxon>
        <taxon>Dikarya</taxon>
        <taxon>Ascomycota</taxon>
        <taxon>Pezizomycotina</taxon>
        <taxon>Dothideomycetes</taxon>
        <taxon>Pleosporomycetidae</taxon>
        <taxon>Pleosporales</taxon>
        <taxon>Melanommataceae</taxon>
        <taxon>Melanomma</taxon>
    </lineage>
</organism>
<dbReference type="InterPro" id="IPR017946">
    <property type="entry name" value="PLC-like_Pdiesterase_TIM-brl"/>
</dbReference>
<dbReference type="PANTHER" id="PTHR13593:SF80">
    <property type="entry name" value="PLC-LIKE PHOSPHODIESTERASE"/>
    <property type="match status" value="1"/>
</dbReference>
<feature type="region of interest" description="Disordered" evidence="1">
    <location>
        <begin position="330"/>
        <end position="358"/>
    </location>
</feature>
<evidence type="ECO:0000256" key="1">
    <source>
        <dbReference type="SAM" id="MobiDB-lite"/>
    </source>
</evidence>